<protein>
    <submittedName>
        <fullName evidence="2">Uncharacterized protein</fullName>
    </submittedName>
</protein>
<keyword evidence="1" id="KW-0472">Membrane</keyword>
<feature type="transmembrane region" description="Helical" evidence="1">
    <location>
        <begin position="29"/>
        <end position="49"/>
    </location>
</feature>
<comment type="caution">
    <text evidence="2">The sequence shown here is derived from an EMBL/GenBank/DDBJ whole genome shotgun (WGS) entry which is preliminary data.</text>
</comment>
<dbReference type="EMBL" id="WNKQ01000045">
    <property type="protein sequence ID" value="KAF5843972.1"/>
    <property type="molecule type" value="Genomic_DNA"/>
</dbReference>
<evidence type="ECO:0000313" key="2">
    <source>
        <dbReference type="EMBL" id="KAF5843972.1"/>
    </source>
</evidence>
<sequence>MSLEELRLEWNHYTRLITGSATSTTISGLAAPLTGGISLIGVFIGSTGIHNARKKRAIIDCHLARYEEQHRTRKRDVIGSMAFSSTLGVATLGIGSMGAEIALAEGIQHGIFESTAGTEVKVAAHVIADGVGLAIEHKHHKDLKAKAEKNA</sequence>
<proteinExistence type="predicted"/>
<accession>A0A8H5Z6Z5</accession>
<gene>
    <name evidence="2" type="ORF">GGP41_002852</name>
</gene>
<evidence type="ECO:0000256" key="1">
    <source>
        <dbReference type="SAM" id="Phobius"/>
    </source>
</evidence>
<dbReference type="AlphaFoldDB" id="A0A8H5Z6Z5"/>
<dbReference type="Proteomes" id="UP000624244">
    <property type="component" value="Unassembled WGS sequence"/>
</dbReference>
<reference evidence="2" key="1">
    <citation type="submission" date="2019-11" db="EMBL/GenBank/DDBJ databases">
        <title>Bipolaris sorokiniana Genome sequencing.</title>
        <authorList>
            <person name="Wang H."/>
        </authorList>
    </citation>
    <scope>NUCLEOTIDE SEQUENCE</scope>
</reference>
<keyword evidence="1" id="KW-1133">Transmembrane helix</keyword>
<evidence type="ECO:0000313" key="3">
    <source>
        <dbReference type="Proteomes" id="UP000624244"/>
    </source>
</evidence>
<organism evidence="2 3">
    <name type="scientific">Cochliobolus sativus</name>
    <name type="common">Common root rot and spot blotch fungus</name>
    <name type="synonym">Bipolaris sorokiniana</name>
    <dbReference type="NCBI Taxonomy" id="45130"/>
    <lineage>
        <taxon>Eukaryota</taxon>
        <taxon>Fungi</taxon>
        <taxon>Dikarya</taxon>
        <taxon>Ascomycota</taxon>
        <taxon>Pezizomycotina</taxon>
        <taxon>Dothideomycetes</taxon>
        <taxon>Pleosporomycetidae</taxon>
        <taxon>Pleosporales</taxon>
        <taxon>Pleosporineae</taxon>
        <taxon>Pleosporaceae</taxon>
        <taxon>Bipolaris</taxon>
    </lineage>
</organism>
<keyword evidence="1" id="KW-0812">Transmembrane</keyword>
<name>A0A8H5Z6Z5_COCSA</name>